<evidence type="ECO:0000256" key="1">
    <source>
        <dbReference type="SAM" id="MobiDB-lite"/>
    </source>
</evidence>
<dbReference type="EMBL" id="AAOF01000001">
    <property type="protein sequence ID" value="EAR23401.1"/>
    <property type="molecule type" value="Genomic_DNA"/>
</dbReference>
<evidence type="ECO:0000313" key="3">
    <source>
        <dbReference type="Proteomes" id="UP000003374"/>
    </source>
</evidence>
<proteinExistence type="predicted"/>
<reference evidence="2 3" key="1">
    <citation type="submission" date="2006-02" db="EMBL/GenBank/DDBJ databases">
        <authorList>
            <person name="Waterbury J."/>
            <person name="Ferriera S."/>
            <person name="Johnson J."/>
            <person name="Kravitz S."/>
            <person name="Halpern A."/>
            <person name="Remington K."/>
            <person name="Beeson K."/>
            <person name="Tran B."/>
            <person name="Rogers Y.-H."/>
            <person name="Friedman R."/>
            <person name="Venter J.C."/>
        </authorList>
    </citation>
    <scope>NUCLEOTIDE SEQUENCE [LARGE SCALE GENOMIC DNA]</scope>
    <source>
        <strain evidence="2 3">Nb-231</strain>
    </source>
</reference>
<dbReference type="HOGENOM" id="CLU_2650770_0_0_6"/>
<organism evidence="2 3">
    <name type="scientific">Nitrococcus mobilis Nb-231</name>
    <dbReference type="NCBI Taxonomy" id="314278"/>
    <lineage>
        <taxon>Bacteria</taxon>
        <taxon>Pseudomonadati</taxon>
        <taxon>Pseudomonadota</taxon>
        <taxon>Gammaproteobacteria</taxon>
        <taxon>Chromatiales</taxon>
        <taxon>Ectothiorhodospiraceae</taxon>
        <taxon>Nitrococcus</taxon>
    </lineage>
</organism>
<keyword evidence="3" id="KW-1185">Reference proteome</keyword>
<dbReference type="AlphaFoldDB" id="A4BM63"/>
<feature type="region of interest" description="Disordered" evidence="1">
    <location>
        <begin position="1"/>
        <end position="22"/>
    </location>
</feature>
<protein>
    <submittedName>
        <fullName evidence="2">Uncharacterized protein</fullName>
    </submittedName>
</protein>
<evidence type="ECO:0000313" key="2">
    <source>
        <dbReference type="EMBL" id="EAR23401.1"/>
    </source>
</evidence>
<dbReference type="Proteomes" id="UP000003374">
    <property type="component" value="Unassembled WGS sequence"/>
</dbReference>
<accession>A4BM63</accession>
<dbReference type="RefSeq" id="WP_005004651.1">
    <property type="nucleotide sequence ID" value="NZ_CH672427.1"/>
</dbReference>
<comment type="caution">
    <text evidence="2">The sequence shown here is derived from an EMBL/GenBank/DDBJ whole genome shotgun (WGS) entry which is preliminary data.</text>
</comment>
<sequence>MSSEEAHANDLAAARKAVEEGRQQVKELTENIGEAMAVNDNKQAGKILRERQKAQRELDRLEEALRALEEGQSHEA</sequence>
<name>A4BM63_9GAMM</name>
<gene>
    <name evidence="2" type="ORF">NB231_16313</name>
</gene>